<dbReference type="AlphaFoldDB" id="A0A916Y1K0"/>
<sequence>MTPRTRTWVAAGSLPVALIALVLVVKLLSMYLLAQTTIAAHARDDPTGAIRAAEALQPANWFEPWKAPYNLGVAFAGAGLLAESRGEFERALPLVEGVDACSVHINLALVIERMGDRARASDPAGAAQHYADALEVSADTPAHCRTDEARQQSPDPERDPAETLDELMERLRGKLQQEPAPEDGGGQDDGDARPDGDSLDEIEERLQNGQRSRDELREDRAPDEGTGTGGRPW</sequence>
<evidence type="ECO:0000256" key="2">
    <source>
        <dbReference type="SAM" id="Phobius"/>
    </source>
</evidence>
<evidence type="ECO:0000313" key="3">
    <source>
        <dbReference type="EMBL" id="GGD26665.1"/>
    </source>
</evidence>
<accession>A0A916Y1K0</accession>
<name>A0A916Y1K0_9MICO</name>
<dbReference type="Proteomes" id="UP000633205">
    <property type="component" value="Unassembled WGS sequence"/>
</dbReference>
<keyword evidence="2" id="KW-0812">Transmembrane</keyword>
<dbReference type="Gene3D" id="1.25.40.10">
    <property type="entry name" value="Tetratricopeptide repeat domain"/>
    <property type="match status" value="1"/>
</dbReference>
<evidence type="ECO:0000256" key="1">
    <source>
        <dbReference type="SAM" id="MobiDB-lite"/>
    </source>
</evidence>
<keyword evidence="2" id="KW-1133">Transmembrane helix</keyword>
<dbReference type="EMBL" id="BMHO01000001">
    <property type="protein sequence ID" value="GGD26665.1"/>
    <property type="molecule type" value="Genomic_DNA"/>
</dbReference>
<evidence type="ECO:0000313" key="4">
    <source>
        <dbReference type="Proteomes" id="UP000633205"/>
    </source>
</evidence>
<protein>
    <recommendedName>
        <fullName evidence="5">Tetratricopeptide repeat protein</fullName>
    </recommendedName>
</protein>
<evidence type="ECO:0008006" key="5">
    <source>
        <dbReference type="Google" id="ProtNLM"/>
    </source>
</evidence>
<reference evidence="3" key="1">
    <citation type="journal article" date="2014" name="Int. J. Syst. Evol. Microbiol.">
        <title>Complete genome sequence of Corynebacterium casei LMG S-19264T (=DSM 44701T), isolated from a smear-ripened cheese.</title>
        <authorList>
            <consortium name="US DOE Joint Genome Institute (JGI-PGF)"/>
            <person name="Walter F."/>
            <person name="Albersmeier A."/>
            <person name="Kalinowski J."/>
            <person name="Ruckert C."/>
        </authorList>
    </citation>
    <scope>NUCLEOTIDE SEQUENCE</scope>
    <source>
        <strain evidence="3">CGMCC 1.15152</strain>
    </source>
</reference>
<reference evidence="3" key="2">
    <citation type="submission" date="2020-09" db="EMBL/GenBank/DDBJ databases">
        <authorList>
            <person name="Sun Q."/>
            <person name="Zhou Y."/>
        </authorList>
    </citation>
    <scope>NUCLEOTIDE SEQUENCE</scope>
    <source>
        <strain evidence="3">CGMCC 1.15152</strain>
    </source>
</reference>
<organism evidence="3 4">
    <name type="scientific">Microbacterium faecale</name>
    <dbReference type="NCBI Taxonomy" id="1804630"/>
    <lineage>
        <taxon>Bacteria</taxon>
        <taxon>Bacillati</taxon>
        <taxon>Actinomycetota</taxon>
        <taxon>Actinomycetes</taxon>
        <taxon>Micrococcales</taxon>
        <taxon>Microbacteriaceae</taxon>
        <taxon>Microbacterium</taxon>
    </lineage>
</organism>
<proteinExistence type="predicted"/>
<feature type="transmembrane region" description="Helical" evidence="2">
    <location>
        <begin position="12"/>
        <end position="34"/>
    </location>
</feature>
<keyword evidence="2" id="KW-0472">Membrane</keyword>
<feature type="compositionally biased region" description="Basic and acidic residues" evidence="1">
    <location>
        <begin position="211"/>
        <end position="223"/>
    </location>
</feature>
<dbReference type="InterPro" id="IPR011990">
    <property type="entry name" value="TPR-like_helical_dom_sf"/>
</dbReference>
<comment type="caution">
    <text evidence="3">The sequence shown here is derived from an EMBL/GenBank/DDBJ whole genome shotgun (WGS) entry which is preliminary data.</text>
</comment>
<dbReference type="RefSeq" id="WP_188710595.1">
    <property type="nucleotide sequence ID" value="NZ_BMHO01000001.1"/>
</dbReference>
<keyword evidence="4" id="KW-1185">Reference proteome</keyword>
<gene>
    <name evidence="3" type="ORF">GCM10010915_03360</name>
</gene>
<feature type="region of interest" description="Disordered" evidence="1">
    <location>
        <begin position="170"/>
        <end position="233"/>
    </location>
</feature>